<dbReference type="AlphaFoldDB" id="A0A2G2WX79"/>
<keyword evidence="3" id="KW-1185">Reference proteome</keyword>
<evidence type="ECO:0000313" key="2">
    <source>
        <dbReference type="EMBL" id="PHT49801.1"/>
    </source>
</evidence>
<keyword evidence="1" id="KW-1133">Transmembrane helix</keyword>
<gene>
    <name evidence="2" type="ORF">CQW23_09548</name>
</gene>
<proteinExistence type="predicted"/>
<organism evidence="2 3">
    <name type="scientific">Capsicum baccatum</name>
    <name type="common">Peruvian pepper</name>
    <dbReference type="NCBI Taxonomy" id="33114"/>
    <lineage>
        <taxon>Eukaryota</taxon>
        <taxon>Viridiplantae</taxon>
        <taxon>Streptophyta</taxon>
        <taxon>Embryophyta</taxon>
        <taxon>Tracheophyta</taxon>
        <taxon>Spermatophyta</taxon>
        <taxon>Magnoliopsida</taxon>
        <taxon>eudicotyledons</taxon>
        <taxon>Gunneridae</taxon>
        <taxon>Pentapetalae</taxon>
        <taxon>asterids</taxon>
        <taxon>lamiids</taxon>
        <taxon>Solanales</taxon>
        <taxon>Solanaceae</taxon>
        <taxon>Solanoideae</taxon>
        <taxon>Capsiceae</taxon>
        <taxon>Capsicum</taxon>
    </lineage>
</organism>
<evidence type="ECO:0000256" key="1">
    <source>
        <dbReference type="SAM" id="Phobius"/>
    </source>
</evidence>
<feature type="transmembrane region" description="Helical" evidence="1">
    <location>
        <begin position="13"/>
        <end position="31"/>
    </location>
</feature>
<name>A0A2G2WX79_CAPBA</name>
<keyword evidence="1" id="KW-0472">Membrane</keyword>
<comment type="caution">
    <text evidence="2">The sequence shown here is derived from an EMBL/GenBank/DDBJ whole genome shotgun (WGS) entry which is preliminary data.</text>
</comment>
<accession>A0A2G2WX79</accession>
<sequence length="116" mass="13679">MEEILKIQKFQRIVSYTGFYCFVAAITYVYTNDMTRVEYSRHDQYYASYLAGIELLTDIVKLYKATLGNVFGEDEWVLVEWCILTKPFERQGNSPYSYHDQYMEHLTSNRQLDGSG</sequence>
<keyword evidence="1" id="KW-0812">Transmembrane</keyword>
<dbReference type="OrthoDB" id="10273449at2759"/>
<evidence type="ECO:0000313" key="3">
    <source>
        <dbReference type="Proteomes" id="UP000224567"/>
    </source>
</evidence>
<dbReference type="PANTHER" id="PTHR36712:SF1">
    <property type="entry name" value="TRANSMEMBRANE PROTEIN"/>
    <property type="match status" value="1"/>
</dbReference>
<dbReference type="STRING" id="33114.A0A2G2WX79"/>
<dbReference type="EMBL" id="MLFT02000004">
    <property type="protein sequence ID" value="PHT49801.1"/>
    <property type="molecule type" value="Genomic_DNA"/>
</dbReference>
<reference evidence="2 3" key="1">
    <citation type="journal article" date="2017" name="Genome Biol.">
        <title>New reference genome sequences of hot pepper reveal the massive evolution of plant disease-resistance genes by retroduplication.</title>
        <authorList>
            <person name="Kim S."/>
            <person name="Park J."/>
            <person name="Yeom S.I."/>
            <person name="Kim Y.M."/>
            <person name="Seo E."/>
            <person name="Kim K.T."/>
            <person name="Kim M.S."/>
            <person name="Lee J.M."/>
            <person name="Cheong K."/>
            <person name="Shin H.S."/>
            <person name="Kim S.B."/>
            <person name="Han K."/>
            <person name="Lee J."/>
            <person name="Park M."/>
            <person name="Lee H.A."/>
            <person name="Lee H.Y."/>
            <person name="Lee Y."/>
            <person name="Oh S."/>
            <person name="Lee J.H."/>
            <person name="Choi E."/>
            <person name="Choi E."/>
            <person name="Lee S.E."/>
            <person name="Jeon J."/>
            <person name="Kim H."/>
            <person name="Choi G."/>
            <person name="Song H."/>
            <person name="Lee J."/>
            <person name="Lee S.C."/>
            <person name="Kwon J.K."/>
            <person name="Lee H.Y."/>
            <person name="Koo N."/>
            <person name="Hong Y."/>
            <person name="Kim R.W."/>
            <person name="Kang W.H."/>
            <person name="Huh J.H."/>
            <person name="Kang B.C."/>
            <person name="Yang T.J."/>
            <person name="Lee Y.H."/>
            <person name="Bennetzen J.L."/>
            <person name="Choi D."/>
        </authorList>
    </citation>
    <scope>NUCLEOTIDE SEQUENCE [LARGE SCALE GENOMIC DNA]</scope>
    <source>
        <strain evidence="3">cv. PBC81</strain>
    </source>
</reference>
<protein>
    <submittedName>
        <fullName evidence="2">Uncharacterized protein</fullName>
    </submittedName>
</protein>
<reference evidence="3" key="2">
    <citation type="journal article" date="2017" name="J. Anim. Genet.">
        <title>Multiple reference genome sequences of hot pepper reveal the massive evolution of plant disease resistance genes by retroduplication.</title>
        <authorList>
            <person name="Kim S."/>
            <person name="Park J."/>
            <person name="Yeom S.-I."/>
            <person name="Kim Y.-M."/>
            <person name="Seo E."/>
            <person name="Kim K.-T."/>
            <person name="Kim M.-S."/>
            <person name="Lee J.M."/>
            <person name="Cheong K."/>
            <person name="Shin H.-S."/>
            <person name="Kim S.-B."/>
            <person name="Han K."/>
            <person name="Lee J."/>
            <person name="Park M."/>
            <person name="Lee H.-A."/>
            <person name="Lee H.-Y."/>
            <person name="Lee Y."/>
            <person name="Oh S."/>
            <person name="Lee J.H."/>
            <person name="Choi E."/>
            <person name="Choi E."/>
            <person name="Lee S.E."/>
            <person name="Jeon J."/>
            <person name="Kim H."/>
            <person name="Choi G."/>
            <person name="Song H."/>
            <person name="Lee J."/>
            <person name="Lee S.-C."/>
            <person name="Kwon J.-K."/>
            <person name="Lee H.-Y."/>
            <person name="Koo N."/>
            <person name="Hong Y."/>
            <person name="Kim R.W."/>
            <person name="Kang W.-H."/>
            <person name="Huh J.H."/>
            <person name="Kang B.-C."/>
            <person name="Yang T.-J."/>
            <person name="Lee Y.-H."/>
            <person name="Bennetzen J.L."/>
            <person name="Choi D."/>
        </authorList>
    </citation>
    <scope>NUCLEOTIDE SEQUENCE [LARGE SCALE GENOMIC DNA]</scope>
    <source>
        <strain evidence="3">cv. PBC81</strain>
    </source>
</reference>
<dbReference type="Proteomes" id="UP000224567">
    <property type="component" value="Unassembled WGS sequence"/>
</dbReference>
<dbReference type="PANTHER" id="PTHR36712">
    <property type="entry name" value="TRANSMEMBRANE PROTEIN"/>
    <property type="match status" value="1"/>
</dbReference>